<dbReference type="InterPro" id="IPR012148">
    <property type="entry name" value="ABBA_DMATS-like"/>
</dbReference>
<keyword evidence="2" id="KW-0808">Transferase</keyword>
<keyword evidence="4" id="KW-1185">Reference proteome</keyword>
<organism evidence="3 4">
    <name type="scientific">Fusarium acuminatum</name>
    <dbReference type="NCBI Taxonomy" id="5515"/>
    <lineage>
        <taxon>Eukaryota</taxon>
        <taxon>Fungi</taxon>
        <taxon>Dikarya</taxon>
        <taxon>Ascomycota</taxon>
        <taxon>Pezizomycotina</taxon>
        <taxon>Sordariomycetes</taxon>
        <taxon>Hypocreomycetidae</taxon>
        <taxon>Hypocreales</taxon>
        <taxon>Nectriaceae</taxon>
        <taxon>Fusarium</taxon>
        <taxon>Fusarium tricinctum species complex</taxon>
    </lineage>
</organism>
<dbReference type="PIRSF" id="PIRSF000509">
    <property type="entry name" value="Trp_DMAT"/>
    <property type="match status" value="1"/>
</dbReference>
<evidence type="ECO:0000313" key="4">
    <source>
        <dbReference type="Proteomes" id="UP001489902"/>
    </source>
</evidence>
<dbReference type="SFLD" id="SFLDS00036">
    <property type="entry name" value="Aromatic_Prenyltransferase"/>
    <property type="match status" value="1"/>
</dbReference>
<evidence type="ECO:0000256" key="2">
    <source>
        <dbReference type="ARBA" id="ARBA00022679"/>
    </source>
</evidence>
<evidence type="ECO:0000313" key="3">
    <source>
        <dbReference type="EMBL" id="WZH47255.1"/>
    </source>
</evidence>
<dbReference type="CDD" id="cd13929">
    <property type="entry name" value="PT-DMATS_CymD"/>
    <property type="match status" value="1"/>
</dbReference>
<dbReference type="NCBIfam" id="TIGR03429">
    <property type="entry name" value="arom_pren_DMATS"/>
    <property type="match status" value="1"/>
</dbReference>
<protein>
    <submittedName>
        <fullName evidence="3">Aromatic prenyltransferase</fullName>
    </submittedName>
</protein>
<dbReference type="EMBL" id="CP151264">
    <property type="protein sequence ID" value="WZH47255.1"/>
    <property type="molecule type" value="Genomic_DNA"/>
</dbReference>
<evidence type="ECO:0000256" key="1">
    <source>
        <dbReference type="ARBA" id="ARBA00010209"/>
    </source>
</evidence>
<comment type="similarity">
    <text evidence="1">Belongs to the tryptophan dimethylallyltransferase family.</text>
</comment>
<name>A0ABZ2X3G0_9HYPO</name>
<gene>
    <name evidence="3" type="ORF">QYS62_008399</name>
</gene>
<proteinExistence type="inferred from homology"/>
<dbReference type="InterPro" id="IPR017795">
    <property type="entry name" value="ABBA_NscD-like"/>
</dbReference>
<dbReference type="InterPro" id="IPR033964">
    <property type="entry name" value="ABBA"/>
</dbReference>
<dbReference type="SFLD" id="SFLDG01162">
    <property type="entry name" value="I"/>
    <property type="match status" value="1"/>
</dbReference>
<sequence length="429" mass="48445">MTQAEQPQTLLRTHEIAQPAWETLYKWLPPLSEDKDWWWKTLGQQLTTLLTQANYDLNEQYEALLFLYRWVIPDMGPRPRSTIAPWKSFMTDDHSPIEYSWKWTFGSKKPEIRYAIEPISPLAGSMQDPFNQAATQTLMHNLAKVMPELDLTWYDHFWRELLGPGTPATSTSGGATGSSTMFVALEMLRDHLSVKVYFIPVETPELSAWHQINRAIKSLECQSLEALNHMESYLSNHDDGCRLRPFMLAIDCVTPEASRLKIYARSAQTSFRFIRNVMTVGGLRTGLDRSLDNFSDLWKRTLGLDPNSSPETELLTVNHPTSGAVFHFDVGPKSPIPDVKAYIPVRHYARSDLEAALGFLGYLEDHGRGNYSQSYLRALHALAPPGSLGQTIGLQTYFAVACQGDALSLTSYLSPQFYAAFGSHETDTS</sequence>
<dbReference type="PANTHER" id="PTHR40627:SF4">
    <property type="entry name" value="PRENYLTRANSFERASE ASQH1-RELATED"/>
    <property type="match status" value="1"/>
</dbReference>
<accession>A0ABZ2X3G0</accession>
<dbReference type="Pfam" id="PF11991">
    <property type="entry name" value="Trp_DMAT"/>
    <property type="match status" value="1"/>
</dbReference>
<dbReference type="Proteomes" id="UP001489902">
    <property type="component" value="Chromosome 5"/>
</dbReference>
<dbReference type="PANTHER" id="PTHR40627">
    <property type="entry name" value="INDOLE PRENYLTRANSFERASE TDIB-RELATED"/>
    <property type="match status" value="1"/>
</dbReference>
<reference evidence="3 4" key="1">
    <citation type="submission" date="2024-04" db="EMBL/GenBank/DDBJ databases">
        <title>Complete genome sequence of Fusarium acuminatum.</title>
        <authorList>
            <person name="Lan B."/>
        </authorList>
    </citation>
    <scope>NUCLEOTIDE SEQUENCE [LARGE SCALE GENOMIC DNA]</scope>
    <source>
        <strain evidence="3">1A</strain>
    </source>
</reference>